<comment type="caution">
    <text evidence="2">The sequence shown here is derived from an EMBL/GenBank/DDBJ whole genome shotgun (WGS) entry which is preliminary data.</text>
</comment>
<dbReference type="PANTHER" id="PTHR33116">
    <property type="entry name" value="REVERSE TRANSCRIPTASE ZINC-BINDING DOMAIN-CONTAINING PROTEIN-RELATED-RELATED"/>
    <property type="match status" value="1"/>
</dbReference>
<dbReference type="InterPro" id="IPR026960">
    <property type="entry name" value="RVT-Znf"/>
</dbReference>
<dbReference type="AlphaFoldDB" id="A0AAW2JI67"/>
<evidence type="ECO:0000313" key="2">
    <source>
        <dbReference type="EMBL" id="KAL0294224.1"/>
    </source>
</evidence>
<dbReference type="EMBL" id="JACGWM010001235">
    <property type="protein sequence ID" value="KAL0294224.1"/>
    <property type="molecule type" value="Genomic_DNA"/>
</dbReference>
<reference evidence="2" key="1">
    <citation type="submission" date="2020-06" db="EMBL/GenBank/DDBJ databases">
        <authorList>
            <person name="Li T."/>
            <person name="Hu X."/>
            <person name="Zhang T."/>
            <person name="Song X."/>
            <person name="Zhang H."/>
            <person name="Dai N."/>
            <person name="Sheng W."/>
            <person name="Hou X."/>
            <person name="Wei L."/>
        </authorList>
    </citation>
    <scope>NUCLEOTIDE SEQUENCE</scope>
    <source>
        <strain evidence="2">KEN8</strain>
        <tissue evidence="2">Leaf</tissue>
    </source>
</reference>
<evidence type="ECO:0000259" key="1">
    <source>
        <dbReference type="Pfam" id="PF13966"/>
    </source>
</evidence>
<organism evidence="2">
    <name type="scientific">Sesamum calycinum</name>
    <dbReference type="NCBI Taxonomy" id="2727403"/>
    <lineage>
        <taxon>Eukaryota</taxon>
        <taxon>Viridiplantae</taxon>
        <taxon>Streptophyta</taxon>
        <taxon>Embryophyta</taxon>
        <taxon>Tracheophyta</taxon>
        <taxon>Spermatophyta</taxon>
        <taxon>Magnoliopsida</taxon>
        <taxon>eudicotyledons</taxon>
        <taxon>Gunneridae</taxon>
        <taxon>Pentapetalae</taxon>
        <taxon>asterids</taxon>
        <taxon>lamiids</taxon>
        <taxon>Lamiales</taxon>
        <taxon>Pedaliaceae</taxon>
        <taxon>Sesamum</taxon>
    </lineage>
</organism>
<protein>
    <recommendedName>
        <fullName evidence="1">Reverse transcriptase zinc-binding domain-containing protein</fullName>
    </recommendedName>
</protein>
<reference evidence="2" key="2">
    <citation type="journal article" date="2024" name="Plant">
        <title>Genomic evolution and insights into agronomic trait innovations of Sesamum species.</title>
        <authorList>
            <person name="Miao H."/>
            <person name="Wang L."/>
            <person name="Qu L."/>
            <person name="Liu H."/>
            <person name="Sun Y."/>
            <person name="Le M."/>
            <person name="Wang Q."/>
            <person name="Wei S."/>
            <person name="Zheng Y."/>
            <person name="Lin W."/>
            <person name="Duan Y."/>
            <person name="Cao H."/>
            <person name="Xiong S."/>
            <person name="Wang X."/>
            <person name="Wei L."/>
            <person name="Li C."/>
            <person name="Ma Q."/>
            <person name="Ju M."/>
            <person name="Zhao R."/>
            <person name="Li G."/>
            <person name="Mu C."/>
            <person name="Tian Q."/>
            <person name="Mei H."/>
            <person name="Zhang T."/>
            <person name="Gao T."/>
            <person name="Zhang H."/>
        </authorList>
    </citation>
    <scope>NUCLEOTIDE SEQUENCE</scope>
    <source>
        <strain evidence="2">KEN8</strain>
    </source>
</reference>
<gene>
    <name evidence="2" type="ORF">Scaly_3126200</name>
</gene>
<dbReference type="Pfam" id="PF13966">
    <property type="entry name" value="zf-RVT"/>
    <property type="match status" value="1"/>
</dbReference>
<proteinExistence type="predicted"/>
<dbReference type="PANTHER" id="PTHR33116:SF80">
    <property type="entry name" value="REVERSE TRANSCRIPTASE ZINC-BINDING DOMAIN-CONTAINING PROTEIN"/>
    <property type="match status" value="1"/>
</dbReference>
<accession>A0AAW2JI67</accession>
<sequence length="286" mass="33268">MSLFWYDCWLPTGTLHSLSHPNRASNALVKSFWTNHSWDIDKLKEVVPQHIMELILEIPINPQHQDVMHWKPSPHGSFSTKSAWEITRDHKPPLAIFKNLWSPLVKPTISIFILKVLHNWIPVDSNSNKRAFFWPLRCVCCLRDEETIPHLFLHNKVSLEVWSFFASKFQLNVPVTDNFSMILQAWKNNISNQPHIRDLLPLLIMWNIWICRNAAIFEGAPFKANRIISRTLNYLHLLGKANLIRAGHWKSDRPVASLLTIPLPPHKISSRISIVKWIKPDRDGSN</sequence>
<feature type="domain" description="Reverse transcriptase zinc-binding" evidence="1">
    <location>
        <begin position="78"/>
        <end position="162"/>
    </location>
</feature>
<name>A0AAW2JI67_9LAMI</name>